<dbReference type="STRING" id="1873482.Xedl_03666"/>
<comment type="caution">
    <text evidence="4">The sequence shown here is derived from an EMBL/GenBank/DDBJ whole genome shotgun (WGS) entry which is preliminary data.</text>
</comment>
<evidence type="ECO:0000259" key="3">
    <source>
        <dbReference type="PROSITE" id="PS51186"/>
    </source>
</evidence>
<dbReference type="Pfam" id="PF00583">
    <property type="entry name" value="Acetyltransf_1"/>
    <property type="match status" value="1"/>
</dbReference>
<reference evidence="4 5" key="1">
    <citation type="submission" date="2016-09" db="EMBL/GenBank/DDBJ databases">
        <title>Xenorhabdus thuongxuanensis sp. nov. and Xenorhabdus eapokensis sp. nov., isolated from Steinernema species.</title>
        <authorList>
            <person name="Kaempfer P."/>
            <person name="Tobias N.J."/>
            <person name="Phan Ke L."/>
            <person name="Bode H.B."/>
            <person name="Glaeser S.P."/>
        </authorList>
    </citation>
    <scope>NUCLEOTIDE SEQUENCE [LARGE SCALE GENOMIC DNA]</scope>
    <source>
        <strain evidence="4 5">DL20</strain>
    </source>
</reference>
<dbReference type="Proteomes" id="UP000186268">
    <property type="component" value="Unassembled WGS sequence"/>
</dbReference>
<dbReference type="RefSeq" id="WP_074025181.1">
    <property type="nucleotide sequence ID" value="NZ_CAWNAG010000164.1"/>
</dbReference>
<evidence type="ECO:0000313" key="5">
    <source>
        <dbReference type="Proteomes" id="UP000186268"/>
    </source>
</evidence>
<feature type="domain" description="N-acetyltransferase" evidence="3">
    <location>
        <begin position="20"/>
        <end position="174"/>
    </location>
</feature>
<dbReference type="PANTHER" id="PTHR43877:SF2">
    <property type="entry name" value="AMINOALKYLPHOSPHONATE N-ACETYLTRANSFERASE-RELATED"/>
    <property type="match status" value="1"/>
</dbReference>
<sequence>MSDIDIEIKEIKSSKNYRNKLITLLTDCVDDGASIGFIAPLKRESAVGYWSDVDAQIKDENCRLLIALKDAEIVGSVQIGLTKKDNGKHRGEIEKLMVKRACRSVGIGTLLMSKAEELSTNIGLRLLVLDTREGDVSEKLYAKRGFTRVGAIPGFALSSNGNYDGTVIYYKEIF</sequence>
<evidence type="ECO:0000256" key="1">
    <source>
        <dbReference type="ARBA" id="ARBA00022679"/>
    </source>
</evidence>
<dbReference type="PROSITE" id="PS51186">
    <property type="entry name" value="GNAT"/>
    <property type="match status" value="1"/>
</dbReference>
<dbReference type="PANTHER" id="PTHR43877">
    <property type="entry name" value="AMINOALKYLPHOSPHONATE N-ACETYLTRANSFERASE-RELATED-RELATED"/>
    <property type="match status" value="1"/>
</dbReference>
<proteinExistence type="predicted"/>
<dbReference type="OrthoDB" id="3389160at2"/>
<gene>
    <name evidence="4" type="ORF">Xedl_03666</name>
</gene>
<dbReference type="InterPro" id="IPR050832">
    <property type="entry name" value="Bact_Acetyltransf"/>
</dbReference>
<dbReference type="InterPro" id="IPR000182">
    <property type="entry name" value="GNAT_dom"/>
</dbReference>
<evidence type="ECO:0000313" key="4">
    <source>
        <dbReference type="EMBL" id="OKO99427.1"/>
    </source>
</evidence>
<dbReference type="InterPro" id="IPR016181">
    <property type="entry name" value="Acyl_CoA_acyltransferase"/>
</dbReference>
<keyword evidence="1 4" id="KW-0808">Transferase</keyword>
<dbReference type="CDD" id="cd04301">
    <property type="entry name" value="NAT_SF"/>
    <property type="match status" value="1"/>
</dbReference>
<organism evidence="4 5">
    <name type="scientific">Xenorhabdus eapokensis</name>
    <dbReference type="NCBI Taxonomy" id="1873482"/>
    <lineage>
        <taxon>Bacteria</taxon>
        <taxon>Pseudomonadati</taxon>
        <taxon>Pseudomonadota</taxon>
        <taxon>Gammaproteobacteria</taxon>
        <taxon>Enterobacterales</taxon>
        <taxon>Morganellaceae</taxon>
        <taxon>Xenorhabdus</taxon>
    </lineage>
</organism>
<dbReference type="SUPFAM" id="SSF55729">
    <property type="entry name" value="Acyl-CoA N-acyltransferases (Nat)"/>
    <property type="match status" value="1"/>
</dbReference>
<dbReference type="AlphaFoldDB" id="A0A1Q5TGQ2"/>
<keyword evidence="5" id="KW-1185">Reference proteome</keyword>
<dbReference type="Gene3D" id="3.40.630.30">
    <property type="match status" value="1"/>
</dbReference>
<accession>A0A1Q5TGQ2</accession>
<keyword evidence="2" id="KW-0012">Acyltransferase</keyword>
<name>A0A1Q5TGQ2_9GAMM</name>
<dbReference type="GO" id="GO:0016747">
    <property type="term" value="F:acyltransferase activity, transferring groups other than amino-acyl groups"/>
    <property type="evidence" value="ECO:0007669"/>
    <property type="project" value="InterPro"/>
</dbReference>
<protein>
    <submittedName>
        <fullName evidence="4">GNAT family acetyltransferase</fullName>
    </submittedName>
</protein>
<dbReference type="EMBL" id="MKGQ01000055">
    <property type="protein sequence ID" value="OKO99427.1"/>
    <property type="molecule type" value="Genomic_DNA"/>
</dbReference>
<evidence type="ECO:0000256" key="2">
    <source>
        <dbReference type="ARBA" id="ARBA00023315"/>
    </source>
</evidence>